<dbReference type="Gene3D" id="2.40.160.20">
    <property type="match status" value="1"/>
</dbReference>
<name>A0A3N2DPM8_9GAMM</name>
<organism evidence="4 5">
    <name type="scientific">Sinobacterium caligoides</name>
    <dbReference type="NCBI Taxonomy" id="933926"/>
    <lineage>
        <taxon>Bacteria</taxon>
        <taxon>Pseudomonadati</taxon>
        <taxon>Pseudomonadota</taxon>
        <taxon>Gammaproteobacteria</taxon>
        <taxon>Cellvibrionales</taxon>
        <taxon>Spongiibacteraceae</taxon>
        <taxon>Sinobacterium</taxon>
    </lineage>
</organism>
<accession>A0A3N2DPM8</accession>
<protein>
    <submittedName>
        <fullName evidence="4">Opacity protein-like surface antigen</fullName>
    </submittedName>
</protein>
<dbReference type="InterPro" id="IPR027385">
    <property type="entry name" value="Beta-barrel_OMP"/>
</dbReference>
<dbReference type="RefSeq" id="WP_123712516.1">
    <property type="nucleotide sequence ID" value="NZ_RKHR01000004.1"/>
</dbReference>
<gene>
    <name evidence="4" type="ORF">EDC56_2206</name>
</gene>
<proteinExistence type="predicted"/>
<evidence type="ECO:0000259" key="3">
    <source>
        <dbReference type="Pfam" id="PF13505"/>
    </source>
</evidence>
<dbReference type="SUPFAM" id="SSF56925">
    <property type="entry name" value="OMPA-like"/>
    <property type="match status" value="1"/>
</dbReference>
<keyword evidence="1 2" id="KW-0732">Signal</keyword>
<feature type="chain" id="PRO_5018286392" evidence="2">
    <location>
        <begin position="24"/>
        <end position="220"/>
    </location>
</feature>
<keyword evidence="5" id="KW-1185">Reference proteome</keyword>
<dbReference type="AlphaFoldDB" id="A0A3N2DPM8"/>
<feature type="domain" description="Outer membrane protein beta-barrel" evidence="3">
    <location>
        <begin position="13"/>
        <end position="220"/>
    </location>
</feature>
<evidence type="ECO:0000256" key="1">
    <source>
        <dbReference type="ARBA" id="ARBA00022729"/>
    </source>
</evidence>
<evidence type="ECO:0000313" key="4">
    <source>
        <dbReference type="EMBL" id="ROS01761.1"/>
    </source>
</evidence>
<dbReference type="Pfam" id="PF13505">
    <property type="entry name" value="OMP_b-brl"/>
    <property type="match status" value="1"/>
</dbReference>
<comment type="caution">
    <text evidence="4">The sequence shown here is derived from an EMBL/GenBank/DDBJ whole genome shotgun (WGS) entry which is preliminary data.</text>
</comment>
<evidence type="ECO:0000313" key="5">
    <source>
        <dbReference type="Proteomes" id="UP000275394"/>
    </source>
</evidence>
<dbReference type="InterPro" id="IPR011250">
    <property type="entry name" value="OMP/PagP_B-barrel"/>
</dbReference>
<feature type="signal peptide" evidence="2">
    <location>
        <begin position="1"/>
        <end position="23"/>
    </location>
</feature>
<evidence type="ECO:0000256" key="2">
    <source>
        <dbReference type="SAM" id="SignalP"/>
    </source>
</evidence>
<dbReference type="OrthoDB" id="6384953at2"/>
<sequence>MAAIKSALSTGVAFLIAMANASASENSPGWYTGFAASTNMAELKQLNRLNTDDLREEDEYNGKSTNFSAAFSAGYRLNDYFALNIDVSNTDIEGDITNADLNRRVRVEAKPVSITPGVKFFYAVNHKMDLYAKLGAAISFAEYHCSDSDNREYYQERGEASWDLSAALSVGTQWRLNAHWAINAEYTRNNSTLDFDSEHGNEIKVNYDNRSVALGLNYRF</sequence>
<dbReference type="EMBL" id="RKHR01000004">
    <property type="protein sequence ID" value="ROS01761.1"/>
    <property type="molecule type" value="Genomic_DNA"/>
</dbReference>
<reference evidence="4 5" key="1">
    <citation type="submission" date="2018-11" db="EMBL/GenBank/DDBJ databases">
        <title>Genomic Encyclopedia of Type Strains, Phase IV (KMG-IV): sequencing the most valuable type-strain genomes for metagenomic binning, comparative biology and taxonomic classification.</title>
        <authorList>
            <person name="Goeker M."/>
        </authorList>
    </citation>
    <scope>NUCLEOTIDE SEQUENCE [LARGE SCALE GENOMIC DNA]</scope>
    <source>
        <strain evidence="4 5">DSM 100316</strain>
    </source>
</reference>
<dbReference type="Proteomes" id="UP000275394">
    <property type="component" value="Unassembled WGS sequence"/>
</dbReference>